<comment type="caution">
    <text evidence="1">The sequence shown here is derived from an EMBL/GenBank/DDBJ whole genome shotgun (WGS) entry which is preliminary data.</text>
</comment>
<proteinExistence type="predicted"/>
<sequence length="79" mass="9309">MDHTHEYKTQKGITEVQETTLLHFHRLLKIALTKLALIDTIRTMDELFCESDDYFGCFEVSETVDAMDQFSFCQPRFID</sequence>
<evidence type="ECO:0000313" key="2">
    <source>
        <dbReference type="Proteomes" id="UP001196413"/>
    </source>
</evidence>
<dbReference type="EMBL" id="JAHQIW010007370">
    <property type="protein sequence ID" value="KAJ1373967.1"/>
    <property type="molecule type" value="Genomic_DNA"/>
</dbReference>
<dbReference type="AlphaFoldDB" id="A0AAD5RCS3"/>
<name>A0AAD5RCS3_PARTN</name>
<accession>A0AAD5RCS3</accession>
<dbReference type="Proteomes" id="UP001196413">
    <property type="component" value="Unassembled WGS sequence"/>
</dbReference>
<organism evidence="1 2">
    <name type="scientific">Parelaphostrongylus tenuis</name>
    <name type="common">Meningeal worm</name>
    <dbReference type="NCBI Taxonomy" id="148309"/>
    <lineage>
        <taxon>Eukaryota</taxon>
        <taxon>Metazoa</taxon>
        <taxon>Ecdysozoa</taxon>
        <taxon>Nematoda</taxon>
        <taxon>Chromadorea</taxon>
        <taxon>Rhabditida</taxon>
        <taxon>Rhabditina</taxon>
        <taxon>Rhabditomorpha</taxon>
        <taxon>Strongyloidea</taxon>
        <taxon>Metastrongylidae</taxon>
        <taxon>Parelaphostrongylus</taxon>
    </lineage>
</organism>
<evidence type="ECO:0000313" key="1">
    <source>
        <dbReference type="EMBL" id="KAJ1373967.1"/>
    </source>
</evidence>
<gene>
    <name evidence="1" type="ORF">KIN20_036532</name>
</gene>
<reference evidence="1" key="1">
    <citation type="submission" date="2021-06" db="EMBL/GenBank/DDBJ databases">
        <title>Parelaphostrongylus tenuis whole genome reference sequence.</title>
        <authorList>
            <person name="Garwood T.J."/>
            <person name="Larsen P.A."/>
            <person name="Fountain-Jones N.M."/>
            <person name="Garbe J.R."/>
            <person name="Macchietto M.G."/>
            <person name="Kania S.A."/>
            <person name="Gerhold R.W."/>
            <person name="Richards J.E."/>
            <person name="Wolf T.M."/>
        </authorList>
    </citation>
    <scope>NUCLEOTIDE SEQUENCE</scope>
    <source>
        <strain evidence="1">MNPRO001-30</strain>
        <tissue evidence="1">Meninges</tissue>
    </source>
</reference>
<keyword evidence="2" id="KW-1185">Reference proteome</keyword>
<protein>
    <submittedName>
        <fullName evidence="1">Uncharacterized protein</fullName>
    </submittedName>
</protein>